<name>A0ABU1ZLD9_9BURK</name>
<sequence>MFKVTALSTVLAASALLTGCVVTPMYPAPGTANNQQQPATAQAAVRPVYTARLYPTNDNAAALGRVSGTISNPERGHGEFAFILANESFSGEATRPPGSNKGTANAAGNRGSYVKCTYTMSSAQLGTGTCLFANGATYDMHISQ</sequence>
<dbReference type="Proteomes" id="UP001268089">
    <property type="component" value="Unassembled WGS sequence"/>
</dbReference>
<feature type="chain" id="PRO_5046943582" evidence="1">
    <location>
        <begin position="28"/>
        <end position="144"/>
    </location>
</feature>
<dbReference type="PROSITE" id="PS51257">
    <property type="entry name" value="PROKAR_LIPOPROTEIN"/>
    <property type="match status" value="1"/>
</dbReference>
<organism evidence="2 3">
    <name type="scientific">Rhodoferax saidenbachensis</name>
    <dbReference type="NCBI Taxonomy" id="1484693"/>
    <lineage>
        <taxon>Bacteria</taxon>
        <taxon>Pseudomonadati</taxon>
        <taxon>Pseudomonadota</taxon>
        <taxon>Betaproteobacteria</taxon>
        <taxon>Burkholderiales</taxon>
        <taxon>Comamonadaceae</taxon>
        <taxon>Rhodoferax</taxon>
    </lineage>
</organism>
<evidence type="ECO:0000256" key="1">
    <source>
        <dbReference type="SAM" id="SignalP"/>
    </source>
</evidence>
<evidence type="ECO:0000313" key="3">
    <source>
        <dbReference type="Proteomes" id="UP001268089"/>
    </source>
</evidence>
<gene>
    <name evidence="2" type="ORF">J2X15_001645</name>
</gene>
<keyword evidence="3" id="KW-1185">Reference proteome</keyword>
<protein>
    <submittedName>
        <fullName evidence="2">Uncharacterized protein</fullName>
    </submittedName>
</protein>
<comment type="caution">
    <text evidence="2">The sequence shown here is derived from an EMBL/GenBank/DDBJ whole genome shotgun (WGS) entry which is preliminary data.</text>
</comment>
<reference evidence="2 3" key="1">
    <citation type="submission" date="2023-07" db="EMBL/GenBank/DDBJ databases">
        <title>Sorghum-associated microbial communities from plants grown in Nebraska, USA.</title>
        <authorList>
            <person name="Schachtman D."/>
        </authorList>
    </citation>
    <scope>NUCLEOTIDE SEQUENCE [LARGE SCALE GENOMIC DNA]</scope>
    <source>
        <strain evidence="2 3">BE308</strain>
    </source>
</reference>
<keyword evidence="1" id="KW-0732">Signal</keyword>
<evidence type="ECO:0000313" key="2">
    <source>
        <dbReference type="EMBL" id="MDR7306362.1"/>
    </source>
</evidence>
<dbReference type="EMBL" id="JAVDXO010000003">
    <property type="protein sequence ID" value="MDR7306362.1"/>
    <property type="molecule type" value="Genomic_DNA"/>
</dbReference>
<accession>A0ABU1ZLD9</accession>
<feature type="signal peptide" evidence="1">
    <location>
        <begin position="1"/>
        <end position="27"/>
    </location>
</feature>
<proteinExistence type="predicted"/>
<dbReference type="RefSeq" id="WP_310341345.1">
    <property type="nucleotide sequence ID" value="NZ_JAVDXO010000003.1"/>
</dbReference>